<dbReference type="RefSeq" id="WP_273579862.1">
    <property type="nucleotide sequence ID" value="NZ_JAQRFO010000022.1"/>
</dbReference>
<keyword evidence="1" id="KW-0472">Membrane</keyword>
<keyword evidence="3" id="KW-1185">Reference proteome</keyword>
<feature type="transmembrane region" description="Helical" evidence="1">
    <location>
        <begin position="99"/>
        <end position="120"/>
    </location>
</feature>
<evidence type="ECO:0000256" key="1">
    <source>
        <dbReference type="SAM" id="Phobius"/>
    </source>
</evidence>
<accession>A0ABT5M3H6</accession>
<evidence type="ECO:0000313" key="3">
    <source>
        <dbReference type="Proteomes" id="UP001214757"/>
    </source>
</evidence>
<feature type="transmembrane region" description="Helical" evidence="1">
    <location>
        <begin position="51"/>
        <end position="78"/>
    </location>
</feature>
<feature type="transmembrane region" description="Helical" evidence="1">
    <location>
        <begin position="173"/>
        <end position="194"/>
    </location>
</feature>
<evidence type="ECO:0000313" key="2">
    <source>
        <dbReference type="EMBL" id="MDC9622238.1"/>
    </source>
</evidence>
<comment type="caution">
    <text evidence="2">The sequence shown here is derived from an EMBL/GenBank/DDBJ whole genome shotgun (WGS) entry which is preliminary data.</text>
</comment>
<feature type="transmembrane region" description="Helical" evidence="1">
    <location>
        <begin position="206"/>
        <end position="228"/>
    </location>
</feature>
<reference evidence="2 3" key="1">
    <citation type="submission" date="2023-02" db="EMBL/GenBank/DDBJ databases">
        <title>Entomopathogenic bacteria.</title>
        <authorList>
            <person name="Machado R.A."/>
        </authorList>
    </citation>
    <scope>NUCLEOTIDE SEQUENCE [LARGE SCALE GENOMIC DNA]</scope>
    <source>
        <strain evidence="2 3">XENO-7</strain>
    </source>
</reference>
<feature type="transmembrane region" description="Helical" evidence="1">
    <location>
        <begin position="249"/>
        <end position="267"/>
    </location>
</feature>
<keyword evidence="1" id="KW-1133">Transmembrane helix</keyword>
<feature type="transmembrane region" description="Helical" evidence="1">
    <location>
        <begin position="132"/>
        <end position="153"/>
    </location>
</feature>
<proteinExistence type="predicted"/>
<organism evidence="2 3">
    <name type="scientific">Xenorhabdus aichiensis</name>
    <dbReference type="NCBI Taxonomy" id="3025874"/>
    <lineage>
        <taxon>Bacteria</taxon>
        <taxon>Pseudomonadati</taxon>
        <taxon>Pseudomonadota</taxon>
        <taxon>Gammaproteobacteria</taxon>
        <taxon>Enterobacterales</taxon>
        <taxon>Morganellaceae</taxon>
        <taxon>Xenorhabdus</taxon>
    </lineage>
</organism>
<keyword evidence="1" id="KW-0812">Transmembrane</keyword>
<name>A0ABT5M3H6_9GAMM</name>
<sequence length="394" mass="43913">MTSQATEELKEIYQKISKKMVKLIPYLTVLSGIMVWSYLNNIGRLDLLIDSFSINIGLISLLISAVIFSISIVIILILPSSILISHYSIFPNIIKNPISIPWLGWGCSTLFLTLAFLPHVPFIKKIISPPSVLLTITIIAILSFVIFISISLFKGDFKNNSIFDKFRKVGQVLVATFTIVFATLSISLPVSLLLKNSTGEKTISLLIALVFMIAFALSSFLPAMVYFNDIKNTSSSSENKSIILLAKKLSIAVILTIITTSILFPNITSTLVNSSLYSIGIMDNKSHHFLINGNKYQPNMFPQHLWMTSTTNKIEKGFFIYGIRMFSAGNKNLICPDSVGEFKKNIDGRNYDLITSSGSEDSARKLKDMTDICVILNSDDAKQWDTFFKINSQN</sequence>
<protein>
    <submittedName>
        <fullName evidence="2">Uncharacterized protein</fullName>
    </submittedName>
</protein>
<dbReference type="Proteomes" id="UP001214757">
    <property type="component" value="Unassembled WGS sequence"/>
</dbReference>
<feature type="transmembrane region" description="Helical" evidence="1">
    <location>
        <begin position="20"/>
        <end position="39"/>
    </location>
</feature>
<dbReference type="EMBL" id="JAQRFO010000022">
    <property type="protein sequence ID" value="MDC9622238.1"/>
    <property type="molecule type" value="Genomic_DNA"/>
</dbReference>
<gene>
    <name evidence="2" type="ORF">PSI22_11490</name>
</gene>